<dbReference type="PROSITE" id="PS50811">
    <property type="entry name" value="WRKY"/>
    <property type="match status" value="1"/>
</dbReference>
<evidence type="ECO:0000256" key="7">
    <source>
        <dbReference type="SAM" id="MobiDB-lite"/>
    </source>
</evidence>
<name>A0AA38CF96_TAXCH</name>
<dbReference type="AlphaFoldDB" id="A0AA38CF96"/>
<gene>
    <name evidence="9" type="ORF">KI387_030919</name>
</gene>
<dbReference type="SUPFAM" id="SSF118290">
    <property type="entry name" value="WRKY DNA-binding domain"/>
    <property type="match status" value="1"/>
</dbReference>
<feature type="region of interest" description="Disordered" evidence="7">
    <location>
        <begin position="87"/>
        <end position="110"/>
    </location>
</feature>
<dbReference type="Gene3D" id="2.20.25.80">
    <property type="entry name" value="WRKY domain"/>
    <property type="match status" value="1"/>
</dbReference>
<evidence type="ECO:0000313" key="10">
    <source>
        <dbReference type="Proteomes" id="UP000824469"/>
    </source>
</evidence>
<evidence type="ECO:0000256" key="5">
    <source>
        <dbReference type="ARBA" id="ARBA00023242"/>
    </source>
</evidence>
<protein>
    <recommendedName>
        <fullName evidence="8">WRKY domain-containing protein</fullName>
    </recommendedName>
</protein>
<evidence type="ECO:0000256" key="1">
    <source>
        <dbReference type="ARBA" id="ARBA00004123"/>
    </source>
</evidence>
<evidence type="ECO:0000256" key="2">
    <source>
        <dbReference type="ARBA" id="ARBA00023015"/>
    </source>
</evidence>
<dbReference type="InterPro" id="IPR044810">
    <property type="entry name" value="WRKY_plant"/>
</dbReference>
<dbReference type="SMART" id="SM00774">
    <property type="entry name" value="WRKY"/>
    <property type="match status" value="1"/>
</dbReference>
<sequence>MEYHKNEHMAELKRIRSENQKLKSMINLMYNNYETLQAQLISQQEEYLKSSPDSMNRLKLRLGIAEETNASTHVPQGMDCSLDSSITRFESSQEKESKSSMENHLLPSKKRKINYELEQSTNADGNSCLNEDLQNKKPQISGESSDYPPVTQPKKILTMRTRSEATTVSDGCQWRKYGQKMTRHSLWPRAYYKCAAPYCPVRKQVQRCTQDPSMLNTTYEGEHNHLLSPVAMAIMNAMSHRLHVPETSAGLIGDSDLPFSASISSMGSSPTITLDFTNNANPGSRYPNPMSNQSVHPQQGSDNFLQYSSPLSNMNYSQSGLDQMASIRADPKFTSALAAVIAESMLKLGAPNKLRL</sequence>
<comment type="caution">
    <text evidence="9">The sequence shown here is derived from an EMBL/GenBank/DDBJ whole genome shotgun (WGS) entry which is preliminary data.</text>
</comment>
<dbReference type="Pfam" id="PF03106">
    <property type="entry name" value="WRKY"/>
    <property type="match status" value="1"/>
</dbReference>
<dbReference type="EMBL" id="JAHRHJ020000010">
    <property type="protein sequence ID" value="KAH9299237.1"/>
    <property type="molecule type" value="Genomic_DNA"/>
</dbReference>
<dbReference type="Proteomes" id="UP000824469">
    <property type="component" value="Unassembled WGS sequence"/>
</dbReference>
<keyword evidence="3" id="KW-0238">DNA-binding</keyword>
<dbReference type="OMA" id="PCANANG"/>
<feature type="domain" description="WRKY" evidence="8">
    <location>
        <begin position="163"/>
        <end position="228"/>
    </location>
</feature>
<evidence type="ECO:0000256" key="6">
    <source>
        <dbReference type="SAM" id="Coils"/>
    </source>
</evidence>
<keyword evidence="4" id="KW-0804">Transcription</keyword>
<keyword evidence="6" id="KW-0175">Coiled coil</keyword>
<evidence type="ECO:0000259" key="8">
    <source>
        <dbReference type="PROSITE" id="PS50811"/>
    </source>
</evidence>
<feature type="region of interest" description="Disordered" evidence="7">
    <location>
        <begin position="281"/>
        <end position="304"/>
    </location>
</feature>
<feature type="coiled-coil region" evidence="6">
    <location>
        <begin position="5"/>
        <end position="46"/>
    </location>
</feature>
<evidence type="ECO:0000256" key="4">
    <source>
        <dbReference type="ARBA" id="ARBA00023163"/>
    </source>
</evidence>
<feature type="compositionally biased region" description="Basic and acidic residues" evidence="7">
    <location>
        <begin position="91"/>
        <end position="101"/>
    </location>
</feature>
<organism evidence="9 10">
    <name type="scientific">Taxus chinensis</name>
    <name type="common">Chinese yew</name>
    <name type="synonym">Taxus wallichiana var. chinensis</name>
    <dbReference type="NCBI Taxonomy" id="29808"/>
    <lineage>
        <taxon>Eukaryota</taxon>
        <taxon>Viridiplantae</taxon>
        <taxon>Streptophyta</taxon>
        <taxon>Embryophyta</taxon>
        <taxon>Tracheophyta</taxon>
        <taxon>Spermatophyta</taxon>
        <taxon>Pinopsida</taxon>
        <taxon>Pinidae</taxon>
        <taxon>Conifers II</taxon>
        <taxon>Cupressales</taxon>
        <taxon>Taxaceae</taxon>
        <taxon>Taxus</taxon>
    </lineage>
</organism>
<comment type="subcellular location">
    <subcellularLocation>
        <location evidence="1">Nucleus</location>
    </subcellularLocation>
</comment>
<proteinExistence type="predicted"/>
<dbReference type="PANTHER" id="PTHR31429:SF106">
    <property type="entry name" value="WRKY TRANSCRIPTION FACTOR 31-RELATED"/>
    <property type="match status" value="1"/>
</dbReference>
<dbReference type="InterPro" id="IPR003657">
    <property type="entry name" value="WRKY_dom"/>
</dbReference>
<feature type="region of interest" description="Disordered" evidence="7">
    <location>
        <begin position="123"/>
        <end position="151"/>
    </location>
</feature>
<reference evidence="9 10" key="1">
    <citation type="journal article" date="2021" name="Nat. Plants">
        <title>The Taxus genome provides insights into paclitaxel biosynthesis.</title>
        <authorList>
            <person name="Xiong X."/>
            <person name="Gou J."/>
            <person name="Liao Q."/>
            <person name="Li Y."/>
            <person name="Zhou Q."/>
            <person name="Bi G."/>
            <person name="Li C."/>
            <person name="Du R."/>
            <person name="Wang X."/>
            <person name="Sun T."/>
            <person name="Guo L."/>
            <person name="Liang H."/>
            <person name="Lu P."/>
            <person name="Wu Y."/>
            <person name="Zhang Z."/>
            <person name="Ro D.K."/>
            <person name="Shang Y."/>
            <person name="Huang S."/>
            <person name="Yan J."/>
        </authorList>
    </citation>
    <scope>NUCLEOTIDE SEQUENCE [LARGE SCALE GENOMIC DNA]</scope>
    <source>
        <strain evidence="9">Ta-2019</strain>
    </source>
</reference>
<feature type="compositionally biased region" description="Polar residues" evidence="7">
    <location>
        <begin position="289"/>
        <end position="304"/>
    </location>
</feature>
<keyword evidence="5" id="KW-0539">Nucleus</keyword>
<keyword evidence="10" id="KW-1185">Reference proteome</keyword>
<dbReference type="InterPro" id="IPR036576">
    <property type="entry name" value="WRKY_dom_sf"/>
</dbReference>
<evidence type="ECO:0000313" key="9">
    <source>
        <dbReference type="EMBL" id="KAH9299237.1"/>
    </source>
</evidence>
<accession>A0AA38CF96</accession>
<dbReference type="GO" id="GO:0003700">
    <property type="term" value="F:DNA-binding transcription factor activity"/>
    <property type="evidence" value="ECO:0007669"/>
    <property type="project" value="InterPro"/>
</dbReference>
<keyword evidence="2" id="KW-0805">Transcription regulation</keyword>
<dbReference type="PANTHER" id="PTHR31429">
    <property type="entry name" value="WRKY TRANSCRIPTION FACTOR 36-RELATED"/>
    <property type="match status" value="1"/>
</dbReference>
<dbReference type="GO" id="GO:0043565">
    <property type="term" value="F:sequence-specific DNA binding"/>
    <property type="evidence" value="ECO:0007669"/>
    <property type="project" value="InterPro"/>
</dbReference>
<dbReference type="GO" id="GO:0005634">
    <property type="term" value="C:nucleus"/>
    <property type="evidence" value="ECO:0007669"/>
    <property type="project" value="UniProtKB-SubCell"/>
</dbReference>
<evidence type="ECO:0000256" key="3">
    <source>
        <dbReference type="ARBA" id="ARBA00023125"/>
    </source>
</evidence>